<dbReference type="SUPFAM" id="SSF53474">
    <property type="entry name" value="alpha/beta-Hydrolases"/>
    <property type="match status" value="1"/>
</dbReference>
<comment type="similarity">
    <text evidence="1">Belongs to the peptidase S33 family.</text>
</comment>
<accession>A0A5C5TXQ4</accession>
<dbReference type="PANTHER" id="PTHR43194:SF2">
    <property type="entry name" value="PEROXISOMAL MEMBRANE PROTEIN LPX1"/>
    <property type="match status" value="1"/>
</dbReference>
<keyword evidence="3" id="KW-0472">Membrane</keyword>
<dbReference type="AlphaFoldDB" id="A0A5C5TXQ4"/>
<dbReference type="OrthoDB" id="63519at2"/>
<evidence type="ECO:0000256" key="3">
    <source>
        <dbReference type="SAM" id="Phobius"/>
    </source>
</evidence>
<dbReference type="Gene3D" id="3.40.50.1820">
    <property type="entry name" value="alpha/beta hydrolase"/>
    <property type="match status" value="1"/>
</dbReference>
<protein>
    <submittedName>
        <fullName evidence="5">Alpha/beta fold hydrolase</fullName>
    </submittedName>
</protein>
<gene>
    <name evidence="5" type="ORF">FRX94_12025</name>
</gene>
<comment type="caution">
    <text evidence="5">The sequence shown here is derived from an EMBL/GenBank/DDBJ whole genome shotgun (WGS) entry which is preliminary data.</text>
</comment>
<dbReference type="InterPro" id="IPR029058">
    <property type="entry name" value="AB_hydrolase_fold"/>
</dbReference>
<sequence length="433" mass="47995">MKWLQRIVLLFALLLLPLVAFFLLLLATRGAYGGVLALGLLIPIVCGWAWLWRRRRPALVIAATLIPVAACAFVCVPVAPRTPPIEQVFDAAPTEFWQLSTGSNLAYYHLPATTIEPPKATILFLHGGPGSSVTSGHMEFFQRFTELGYDVYLYDQAGSGRSAFLPTNEYSHSRNVADLAEVIERIDAPNLTLVGQSYGGMLAASAVADARTAPKISKAIFSEPGPIPMRYRDFTQYVSEHVPESDATNPRKQVEEISPTLLEPRMLVGLFALPQGNQFLPQEEAANVYDPAETEELDAYQYCTDEKEPVPPVTEKTGFRMNPYVTVAVNASVNADTNEFSFDAFQNAQVPAMLLLGECSYVHRSDQLAYISAYPKLERTQYFKDFGHGVLHRFDDGRDDPFRSILAFLEDAPAPLPNYPTEADFQEFVEAGK</sequence>
<dbReference type="InterPro" id="IPR000073">
    <property type="entry name" value="AB_hydrolase_1"/>
</dbReference>
<keyword evidence="6" id="KW-1185">Reference proteome</keyword>
<name>A0A5C5TXQ4_9CORY</name>
<feature type="transmembrane region" description="Helical" evidence="3">
    <location>
        <begin position="58"/>
        <end position="79"/>
    </location>
</feature>
<evidence type="ECO:0000256" key="1">
    <source>
        <dbReference type="ARBA" id="ARBA00010088"/>
    </source>
</evidence>
<dbReference type="RefSeq" id="WP_146325589.1">
    <property type="nucleotide sequence ID" value="NZ_BAABLR010000060.1"/>
</dbReference>
<feature type="transmembrane region" description="Helical" evidence="3">
    <location>
        <begin position="7"/>
        <end position="26"/>
    </location>
</feature>
<dbReference type="Pfam" id="PF00561">
    <property type="entry name" value="Abhydrolase_1"/>
    <property type="match status" value="1"/>
</dbReference>
<proteinExistence type="inferred from homology"/>
<keyword evidence="3" id="KW-1133">Transmembrane helix</keyword>
<feature type="transmembrane region" description="Helical" evidence="3">
    <location>
        <begin position="32"/>
        <end position="51"/>
    </location>
</feature>
<dbReference type="GO" id="GO:0004177">
    <property type="term" value="F:aminopeptidase activity"/>
    <property type="evidence" value="ECO:0007669"/>
    <property type="project" value="UniProtKB-EC"/>
</dbReference>
<dbReference type="InterPro" id="IPR050228">
    <property type="entry name" value="Carboxylesterase_BioH"/>
</dbReference>
<feature type="domain" description="AB hydrolase-1" evidence="4">
    <location>
        <begin position="121"/>
        <end position="262"/>
    </location>
</feature>
<dbReference type="EMBL" id="VOHM01000037">
    <property type="protein sequence ID" value="TWT18072.1"/>
    <property type="molecule type" value="Genomic_DNA"/>
</dbReference>
<dbReference type="InterPro" id="IPR002410">
    <property type="entry name" value="Peptidase_S33"/>
</dbReference>
<evidence type="ECO:0000256" key="2">
    <source>
        <dbReference type="ARBA" id="ARBA00022801"/>
    </source>
</evidence>
<keyword evidence="3" id="KW-0812">Transmembrane</keyword>
<dbReference type="GO" id="GO:0006508">
    <property type="term" value="P:proteolysis"/>
    <property type="evidence" value="ECO:0007669"/>
    <property type="project" value="InterPro"/>
</dbReference>
<evidence type="ECO:0000313" key="5">
    <source>
        <dbReference type="EMBL" id="TWT18072.1"/>
    </source>
</evidence>
<keyword evidence="2 5" id="KW-0378">Hydrolase</keyword>
<reference evidence="5 6" key="1">
    <citation type="submission" date="2019-08" db="EMBL/GenBank/DDBJ databases">
        <authorList>
            <person name="Lei W."/>
        </authorList>
    </citation>
    <scope>NUCLEOTIDE SEQUENCE [LARGE SCALE GENOMIC DNA]</scope>
    <source>
        <strain evidence="5 6">CCUG 58627</strain>
    </source>
</reference>
<evidence type="ECO:0000313" key="6">
    <source>
        <dbReference type="Proteomes" id="UP000320791"/>
    </source>
</evidence>
<dbReference type="PANTHER" id="PTHR43194">
    <property type="entry name" value="HYDROLASE ALPHA/BETA FOLD FAMILY"/>
    <property type="match status" value="1"/>
</dbReference>
<evidence type="ECO:0000259" key="4">
    <source>
        <dbReference type="Pfam" id="PF00561"/>
    </source>
</evidence>
<dbReference type="PRINTS" id="PR00793">
    <property type="entry name" value="PROAMNOPTASE"/>
</dbReference>
<organism evidence="5 6">
    <name type="scientific">Corynebacterium canis</name>
    <dbReference type="NCBI Taxonomy" id="679663"/>
    <lineage>
        <taxon>Bacteria</taxon>
        <taxon>Bacillati</taxon>
        <taxon>Actinomycetota</taxon>
        <taxon>Actinomycetes</taxon>
        <taxon>Mycobacteriales</taxon>
        <taxon>Corynebacteriaceae</taxon>
        <taxon>Corynebacterium</taxon>
    </lineage>
</organism>
<dbReference type="Proteomes" id="UP000320791">
    <property type="component" value="Unassembled WGS sequence"/>
</dbReference>